<reference evidence="2 3" key="1">
    <citation type="submission" date="2020-02" db="EMBL/GenBank/DDBJ databases">
        <authorList>
            <person name="Ferguson B K."/>
        </authorList>
    </citation>
    <scope>NUCLEOTIDE SEQUENCE [LARGE SCALE GENOMIC DNA]</scope>
</reference>
<evidence type="ECO:0000313" key="3">
    <source>
        <dbReference type="Proteomes" id="UP000479190"/>
    </source>
</evidence>
<name>A0A6H5IV11_9HYME</name>
<keyword evidence="3" id="KW-1185">Reference proteome</keyword>
<dbReference type="EMBL" id="CADCXV010000968">
    <property type="protein sequence ID" value="CAB0039538.1"/>
    <property type="molecule type" value="Genomic_DNA"/>
</dbReference>
<accession>A0A6H5IV11</accession>
<sequence length="237" mass="27675">MSFYVSYNVVVEYCSGSMRLDKTDVCRSLNTPGQLRSSVITNYFRMLRDALMCQDKMQLLKQQQLQPKKPRERGPAVRAMRSIQAESAATASSPPSPWSCIRWEAEKQQKLAGDRRRRPFDRSLHNYLVTAFKRFLKNSTRKSIDSSETRLVSIFFCLKKILVRVDRQMMTKHLDLMMTVICAQDSYARTLMKTECTKRLRRSRHDTARKIQMRNPGFLIEDARHGYIQYISTSISI</sequence>
<evidence type="ECO:0000256" key="1">
    <source>
        <dbReference type="SAM" id="MobiDB-lite"/>
    </source>
</evidence>
<organism evidence="2 3">
    <name type="scientific">Trichogramma brassicae</name>
    <dbReference type="NCBI Taxonomy" id="86971"/>
    <lineage>
        <taxon>Eukaryota</taxon>
        <taxon>Metazoa</taxon>
        <taxon>Ecdysozoa</taxon>
        <taxon>Arthropoda</taxon>
        <taxon>Hexapoda</taxon>
        <taxon>Insecta</taxon>
        <taxon>Pterygota</taxon>
        <taxon>Neoptera</taxon>
        <taxon>Endopterygota</taxon>
        <taxon>Hymenoptera</taxon>
        <taxon>Apocrita</taxon>
        <taxon>Proctotrupomorpha</taxon>
        <taxon>Chalcidoidea</taxon>
        <taxon>Trichogrammatidae</taxon>
        <taxon>Trichogramma</taxon>
    </lineage>
</organism>
<evidence type="ECO:0000313" key="2">
    <source>
        <dbReference type="EMBL" id="CAB0039538.1"/>
    </source>
</evidence>
<proteinExistence type="predicted"/>
<gene>
    <name evidence="2" type="ORF">TBRA_LOCUS11278</name>
</gene>
<dbReference type="Proteomes" id="UP000479190">
    <property type="component" value="Unassembled WGS sequence"/>
</dbReference>
<dbReference type="AlphaFoldDB" id="A0A6H5IV11"/>
<feature type="region of interest" description="Disordered" evidence="1">
    <location>
        <begin position="63"/>
        <end position="96"/>
    </location>
</feature>
<protein>
    <submittedName>
        <fullName evidence="2">Uncharacterized protein</fullName>
    </submittedName>
</protein>